<dbReference type="SUPFAM" id="SSF52279">
    <property type="entry name" value="Beta-D-glucan exohydrolase, C-terminal domain"/>
    <property type="match status" value="1"/>
</dbReference>
<dbReference type="SUPFAM" id="SSF51445">
    <property type="entry name" value="(Trans)glycosidases"/>
    <property type="match status" value="1"/>
</dbReference>
<evidence type="ECO:0000313" key="6">
    <source>
        <dbReference type="Proteomes" id="UP000473531"/>
    </source>
</evidence>
<dbReference type="InterPro" id="IPR001764">
    <property type="entry name" value="Glyco_hydro_3_N"/>
</dbReference>
<sequence>MQGKLLAIACSTMLAACSHNQIVSGPLQQGASPSPAAVADKAVYASAPASATANPAFWPRAASPSAFTDAATERRIDALLARMTLEQKVGQLIQADISAITPADLERYPLGSLLAGGNSGPYGNERAGAADWDRLVREFRTVSMKPAANGVAIPIIFGVDAVHGHNNIPGATVFPHNIGLGAARDVAMIQKIGAATAAEIAGSGIEWTFAPTLAVPQDARWGRTYEGYSSDPALVASYAAAMVHGLQGVLAAGAPLDAGKVAATAKHFLADGGTVGGKDTGDAVIDEAELVRIHAAGYPKAIDAGALTAMASFSSWNGVKNHGNKSLLTDVLKGQMGFGGFVVGDWNGHGQVAECSVTQCAQAINAGLDMFMAPDSWKGLYENTLQQARAGAIAPARLDDAVRRILRVKIKLDLLDNPLRDRSNYAAIGAADHLALAREAVAKSLVLLKNNGSVLPVKPGARVLVTGPGADDIAMQSGGWTISWQGTDVTKADFKNGRTIWDGISDAVRAAGGTASLSATGDFAARPDVAIVVFGERPYAEYQGDVPTLDYQPAGAQDLALLKRLKAQGIPVVSVFLSGRPMFTNPEINASDAFVAAWLPGTQGDGVADVLIAGRSGKAARDFTGTLPFRWPADAAAPVTQPLFDLGFGMTYQAPAQLGALSEDPGIDLAAAMNVANYFSGGRARAPWSLSIADAGGKRPVAASSMVSPNGDISVRSVDVTVQEDGKAFIWNGNGSVIIEGPSANLEEQLRGGAVLSIDWRIDAKNAAPAQLFFGDKSVSLTEYLRNAPVGTISNLSVPLACFVRDGADLANVGTAFRLEAEAGLALTLMAVRIDSPMQQAACPEAVD</sequence>
<dbReference type="InterPro" id="IPR036962">
    <property type="entry name" value="Glyco_hydro_3_N_sf"/>
</dbReference>
<proteinExistence type="predicted"/>
<dbReference type="Gene3D" id="2.60.120.430">
    <property type="entry name" value="Galactose-binding lectin"/>
    <property type="match status" value="1"/>
</dbReference>
<gene>
    <name evidence="5" type="ORF">GRI44_08475</name>
</gene>
<keyword evidence="6" id="KW-1185">Reference proteome</keyword>
<protein>
    <submittedName>
        <fullName evidence="5">1,4-beta-D-glucan glucohydrolase</fullName>
    </submittedName>
</protein>
<keyword evidence="1 5" id="KW-0378">Hydrolase</keyword>
<reference evidence="5 6" key="1">
    <citation type="submission" date="2019-12" db="EMBL/GenBank/DDBJ databases">
        <title>Genomic-based taxomic classification of the family Erythrobacteraceae.</title>
        <authorList>
            <person name="Xu L."/>
        </authorList>
    </citation>
    <scope>NUCLEOTIDE SEQUENCE [LARGE SCALE GENOMIC DNA]</scope>
    <source>
        <strain evidence="5 6">KCTC 52259</strain>
    </source>
</reference>
<accession>A0A6L7GFD1</accession>
<dbReference type="InterPro" id="IPR017853">
    <property type="entry name" value="GH"/>
</dbReference>
<dbReference type="Pfam" id="PF01915">
    <property type="entry name" value="Glyco_hydro_3_C"/>
    <property type="match status" value="1"/>
</dbReference>
<feature type="domain" description="Glycoside hydrolase family 3 N-terminal" evidence="2">
    <location>
        <begin position="84"/>
        <end position="408"/>
    </location>
</feature>
<dbReference type="PRINTS" id="PR00133">
    <property type="entry name" value="GLHYDRLASE3"/>
</dbReference>
<dbReference type="InterPro" id="IPR002772">
    <property type="entry name" value="Glyco_hydro_3_C"/>
</dbReference>
<name>A0A6L7GFD1_9SPHN</name>
<feature type="domain" description="ExoP galactose-binding-like" evidence="4">
    <location>
        <begin position="686"/>
        <end position="834"/>
    </location>
</feature>
<dbReference type="AlphaFoldDB" id="A0A6L7GFD1"/>
<dbReference type="Proteomes" id="UP000473531">
    <property type="component" value="Unassembled WGS sequence"/>
</dbReference>
<dbReference type="PROSITE" id="PS51257">
    <property type="entry name" value="PROKAR_LIPOPROTEIN"/>
    <property type="match status" value="1"/>
</dbReference>
<dbReference type="InterPro" id="IPR036881">
    <property type="entry name" value="Glyco_hydro_3_C_sf"/>
</dbReference>
<dbReference type="EMBL" id="WTYU01000002">
    <property type="protein sequence ID" value="MXP14782.1"/>
    <property type="molecule type" value="Genomic_DNA"/>
</dbReference>
<organism evidence="5 6">
    <name type="scientific">Allopontixanthobacter confluentis</name>
    <dbReference type="NCBI Taxonomy" id="1849021"/>
    <lineage>
        <taxon>Bacteria</taxon>
        <taxon>Pseudomonadati</taxon>
        <taxon>Pseudomonadota</taxon>
        <taxon>Alphaproteobacteria</taxon>
        <taxon>Sphingomonadales</taxon>
        <taxon>Erythrobacteraceae</taxon>
        <taxon>Allopontixanthobacter</taxon>
    </lineage>
</organism>
<dbReference type="PANTHER" id="PTHR30620:SF77">
    <property type="entry name" value="LYSOSOMAL BETA GLUCOSIDASE-LIKE"/>
    <property type="match status" value="1"/>
</dbReference>
<dbReference type="PANTHER" id="PTHR30620">
    <property type="entry name" value="PERIPLASMIC BETA-GLUCOSIDASE-RELATED"/>
    <property type="match status" value="1"/>
</dbReference>
<dbReference type="Pfam" id="PF18559">
    <property type="entry name" value="Exop_C"/>
    <property type="match status" value="1"/>
</dbReference>
<comment type="caution">
    <text evidence="5">The sequence shown here is derived from an EMBL/GenBank/DDBJ whole genome shotgun (WGS) entry which is preliminary data.</text>
</comment>
<dbReference type="GO" id="GO:0009251">
    <property type="term" value="P:glucan catabolic process"/>
    <property type="evidence" value="ECO:0007669"/>
    <property type="project" value="TreeGrafter"/>
</dbReference>
<evidence type="ECO:0000313" key="5">
    <source>
        <dbReference type="EMBL" id="MXP14782.1"/>
    </source>
</evidence>
<feature type="domain" description="Glycoside hydrolase family 3 C-terminal" evidence="3">
    <location>
        <begin position="445"/>
        <end position="652"/>
    </location>
</feature>
<dbReference type="Pfam" id="PF00933">
    <property type="entry name" value="Glyco_hydro_3"/>
    <property type="match status" value="1"/>
</dbReference>
<evidence type="ECO:0000256" key="1">
    <source>
        <dbReference type="ARBA" id="ARBA00022801"/>
    </source>
</evidence>
<evidence type="ECO:0000259" key="3">
    <source>
        <dbReference type="Pfam" id="PF01915"/>
    </source>
</evidence>
<dbReference type="OrthoDB" id="9781691at2"/>
<dbReference type="Gene3D" id="3.40.50.1700">
    <property type="entry name" value="Glycoside hydrolase family 3 C-terminal domain"/>
    <property type="match status" value="1"/>
</dbReference>
<evidence type="ECO:0000259" key="4">
    <source>
        <dbReference type="Pfam" id="PF18559"/>
    </source>
</evidence>
<evidence type="ECO:0000259" key="2">
    <source>
        <dbReference type="Pfam" id="PF00933"/>
    </source>
</evidence>
<dbReference type="InterPro" id="IPR041443">
    <property type="entry name" value="Exop_C"/>
</dbReference>
<dbReference type="GO" id="GO:0008422">
    <property type="term" value="F:beta-glucosidase activity"/>
    <property type="evidence" value="ECO:0007669"/>
    <property type="project" value="TreeGrafter"/>
</dbReference>
<dbReference type="Gene3D" id="3.20.20.300">
    <property type="entry name" value="Glycoside hydrolase, family 3, N-terminal domain"/>
    <property type="match status" value="1"/>
</dbReference>
<dbReference type="InterPro" id="IPR051915">
    <property type="entry name" value="Cellulose_Degrad_GH3"/>
</dbReference>